<dbReference type="Proteomes" id="UP000199394">
    <property type="component" value="Unassembled WGS sequence"/>
</dbReference>
<dbReference type="NCBIfam" id="TIGR01460">
    <property type="entry name" value="HAD-SF-IIA"/>
    <property type="match status" value="1"/>
</dbReference>
<dbReference type="EMBL" id="FNRK01000001">
    <property type="protein sequence ID" value="SDZ89088.1"/>
    <property type="molecule type" value="Genomic_DNA"/>
</dbReference>
<sequence>MNKPAISEKILEDVGLFVLDMDGTVYLGDHLIPGSLDFIHDVQKSGRDYIFFTNNASRIPEYYVEKLKKMGLVVTEDKIMTAGDVTIAYIQTYYPQARVYLNGTPLLEQSFRNHGIRLVEDQPDVAIQSFDTTLTYDKLDKICRFVREGVPFIATHMDTNCPTEDGFMPDCGAMCALITESTGIAPRFLGKPWEETMEMVLELTGYKRDAIAFVGDRIYTDVATGVNNGAKGFLVLTGESDLQTVRTSDVVPTCIFDSLDEMRKYL</sequence>
<organism evidence="1 2">
    <name type="scientific">Eubacterium aggregans</name>
    <dbReference type="NCBI Taxonomy" id="81409"/>
    <lineage>
        <taxon>Bacteria</taxon>
        <taxon>Bacillati</taxon>
        <taxon>Bacillota</taxon>
        <taxon>Clostridia</taxon>
        <taxon>Eubacteriales</taxon>
        <taxon>Eubacteriaceae</taxon>
        <taxon>Eubacterium</taxon>
    </lineage>
</organism>
<evidence type="ECO:0000313" key="2">
    <source>
        <dbReference type="Proteomes" id="UP000199394"/>
    </source>
</evidence>
<dbReference type="Gene3D" id="3.40.50.1000">
    <property type="entry name" value="HAD superfamily/HAD-like"/>
    <property type="match status" value="2"/>
</dbReference>
<dbReference type="Pfam" id="PF13242">
    <property type="entry name" value="Hydrolase_like"/>
    <property type="match status" value="1"/>
</dbReference>
<keyword evidence="2" id="KW-1185">Reference proteome</keyword>
<proteinExistence type="predicted"/>
<dbReference type="PANTHER" id="PTHR19288:SF46">
    <property type="entry name" value="HALOACID DEHALOGENASE-LIKE HYDROLASE DOMAIN-CONTAINING PROTEIN 2"/>
    <property type="match status" value="1"/>
</dbReference>
<dbReference type="GO" id="GO:0005737">
    <property type="term" value="C:cytoplasm"/>
    <property type="evidence" value="ECO:0007669"/>
    <property type="project" value="TreeGrafter"/>
</dbReference>
<dbReference type="AlphaFoldDB" id="A0A1H3WSC0"/>
<protein>
    <submittedName>
        <fullName evidence="1">Haloacid Dehalogenase Superfamily Class (Subfamily) IIA</fullName>
    </submittedName>
</protein>
<name>A0A1H3WSC0_9FIRM</name>
<dbReference type="Pfam" id="PF13344">
    <property type="entry name" value="Hydrolase_6"/>
    <property type="match status" value="1"/>
</dbReference>
<dbReference type="GO" id="GO:0016791">
    <property type="term" value="F:phosphatase activity"/>
    <property type="evidence" value="ECO:0007669"/>
    <property type="project" value="TreeGrafter"/>
</dbReference>
<dbReference type="InterPro" id="IPR006357">
    <property type="entry name" value="HAD-SF_hydro_IIA"/>
</dbReference>
<dbReference type="InterPro" id="IPR036412">
    <property type="entry name" value="HAD-like_sf"/>
</dbReference>
<dbReference type="SUPFAM" id="SSF56784">
    <property type="entry name" value="HAD-like"/>
    <property type="match status" value="1"/>
</dbReference>
<evidence type="ECO:0000313" key="1">
    <source>
        <dbReference type="EMBL" id="SDZ89088.1"/>
    </source>
</evidence>
<dbReference type="PROSITE" id="PS01228">
    <property type="entry name" value="COF_1"/>
    <property type="match status" value="1"/>
</dbReference>
<dbReference type="RefSeq" id="WP_090303965.1">
    <property type="nucleotide sequence ID" value="NZ_FNRK01000001.1"/>
</dbReference>
<accession>A0A1H3WSC0</accession>
<dbReference type="InterPro" id="IPR023214">
    <property type="entry name" value="HAD_sf"/>
</dbReference>
<reference evidence="1 2" key="1">
    <citation type="submission" date="2016-10" db="EMBL/GenBank/DDBJ databases">
        <authorList>
            <person name="de Groot N.N."/>
        </authorList>
    </citation>
    <scope>NUCLEOTIDE SEQUENCE [LARGE SCALE GENOMIC DNA]</scope>
    <source>
        <strain evidence="1 2">SR12</strain>
    </source>
</reference>
<gene>
    <name evidence="1" type="ORF">SAMN04515656_10119</name>
</gene>
<dbReference type="STRING" id="81409.SAMN04515656_10119"/>
<dbReference type="PANTHER" id="PTHR19288">
    <property type="entry name" value="4-NITROPHENYLPHOSPHATASE-RELATED"/>
    <property type="match status" value="1"/>
</dbReference>
<dbReference type="OrthoDB" id="9810449at2"/>